<dbReference type="GO" id="GO:0008270">
    <property type="term" value="F:zinc ion binding"/>
    <property type="evidence" value="ECO:0007669"/>
    <property type="project" value="UniProtKB-KW"/>
</dbReference>
<dbReference type="EMBL" id="CAXKWB010043184">
    <property type="protein sequence ID" value="CAL4158994.1"/>
    <property type="molecule type" value="Genomic_DNA"/>
</dbReference>
<dbReference type="PANTHER" id="PTHR22968">
    <property type="entry name" value="PROTEIN KINASE C, MU"/>
    <property type="match status" value="1"/>
</dbReference>
<comment type="caution">
    <text evidence="4">The sequence shown here is derived from an EMBL/GenBank/DDBJ whole genome shotgun (WGS) entry which is preliminary data.</text>
</comment>
<evidence type="ECO:0000313" key="5">
    <source>
        <dbReference type="Proteomes" id="UP001497623"/>
    </source>
</evidence>
<feature type="non-terminal residue" evidence="4">
    <location>
        <position position="176"/>
    </location>
</feature>
<feature type="domain" description="Phorbol-ester/DAG-type" evidence="3">
    <location>
        <begin position="42"/>
        <end position="92"/>
    </location>
</feature>
<evidence type="ECO:0000256" key="1">
    <source>
        <dbReference type="ARBA" id="ARBA00022723"/>
    </source>
</evidence>
<dbReference type="GO" id="GO:0035556">
    <property type="term" value="P:intracellular signal transduction"/>
    <property type="evidence" value="ECO:0007669"/>
    <property type="project" value="TreeGrafter"/>
</dbReference>
<dbReference type="AlphaFoldDB" id="A0AAV2S4I9"/>
<dbReference type="InterPro" id="IPR020454">
    <property type="entry name" value="DAG/PE-bd"/>
</dbReference>
<dbReference type="GO" id="GO:0004674">
    <property type="term" value="F:protein serine/threonine kinase activity"/>
    <property type="evidence" value="ECO:0007669"/>
    <property type="project" value="UniProtKB-KW"/>
</dbReference>
<dbReference type="PROSITE" id="PS00479">
    <property type="entry name" value="ZF_DAG_PE_1"/>
    <property type="match status" value="1"/>
</dbReference>
<organism evidence="4 5">
    <name type="scientific">Meganyctiphanes norvegica</name>
    <name type="common">Northern krill</name>
    <name type="synonym">Thysanopoda norvegica</name>
    <dbReference type="NCBI Taxonomy" id="48144"/>
    <lineage>
        <taxon>Eukaryota</taxon>
        <taxon>Metazoa</taxon>
        <taxon>Ecdysozoa</taxon>
        <taxon>Arthropoda</taxon>
        <taxon>Crustacea</taxon>
        <taxon>Multicrustacea</taxon>
        <taxon>Malacostraca</taxon>
        <taxon>Eumalacostraca</taxon>
        <taxon>Eucarida</taxon>
        <taxon>Euphausiacea</taxon>
        <taxon>Euphausiidae</taxon>
        <taxon>Meganyctiphanes</taxon>
    </lineage>
</organism>
<evidence type="ECO:0000259" key="3">
    <source>
        <dbReference type="PROSITE" id="PS50081"/>
    </source>
</evidence>
<dbReference type="SUPFAM" id="SSF57889">
    <property type="entry name" value="Cysteine-rich domain"/>
    <property type="match status" value="1"/>
</dbReference>
<dbReference type="InterPro" id="IPR046349">
    <property type="entry name" value="C1-like_sf"/>
</dbReference>
<keyword evidence="2" id="KW-0862">Zinc</keyword>
<dbReference type="GO" id="GO:0005829">
    <property type="term" value="C:cytosol"/>
    <property type="evidence" value="ECO:0007669"/>
    <property type="project" value="TreeGrafter"/>
</dbReference>
<gene>
    <name evidence="4" type="ORF">MNOR_LOCUS32191</name>
</gene>
<name>A0AAV2S4I9_MEGNR</name>
<keyword evidence="5" id="KW-1185">Reference proteome</keyword>
<sequence length="176" mass="20275">MSWLILRYKVCKMNILRNCKKHTEASCIREQNTAEDAKVLVSHQFKVHSYKRPTYCAYCSTMLYGLIRQGKQCQLCRMNIHKKCEKQIESSCNRKQGCSVLIREEANNSCDVSHKTRMNDQGIFSSDAVEIKWMLAFDHCRQQLGLTRGTSTSLHKVWGCLGSIIQSELEASQFSQ</sequence>
<keyword evidence="1" id="KW-0479">Metal-binding</keyword>
<dbReference type="Gene3D" id="3.30.60.20">
    <property type="match status" value="1"/>
</dbReference>
<reference evidence="4 5" key="1">
    <citation type="submission" date="2024-05" db="EMBL/GenBank/DDBJ databases">
        <authorList>
            <person name="Wallberg A."/>
        </authorList>
    </citation>
    <scope>NUCLEOTIDE SEQUENCE [LARGE SCALE GENOMIC DNA]</scope>
</reference>
<protein>
    <recommendedName>
        <fullName evidence="3">Phorbol-ester/DAG-type domain-containing protein</fullName>
    </recommendedName>
</protein>
<evidence type="ECO:0000313" key="4">
    <source>
        <dbReference type="EMBL" id="CAL4158994.1"/>
    </source>
</evidence>
<dbReference type="PRINTS" id="PR00008">
    <property type="entry name" value="DAGPEDOMAIN"/>
</dbReference>
<dbReference type="Pfam" id="PF00130">
    <property type="entry name" value="C1_1"/>
    <property type="match status" value="1"/>
</dbReference>
<dbReference type="SMART" id="SM00109">
    <property type="entry name" value="C1"/>
    <property type="match status" value="1"/>
</dbReference>
<dbReference type="PANTHER" id="PTHR22968:SF14">
    <property type="entry name" value="PROTEIN KINASE C"/>
    <property type="match status" value="1"/>
</dbReference>
<accession>A0AAV2S4I9</accession>
<dbReference type="Proteomes" id="UP001497623">
    <property type="component" value="Unassembled WGS sequence"/>
</dbReference>
<proteinExistence type="predicted"/>
<dbReference type="InterPro" id="IPR002219">
    <property type="entry name" value="PKC_DAG/PE"/>
</dbReference>
<dbReference type="GO" id="GO:0016020">
    <property type="term" value="C:membrane"/>
    <property type="evidence" value="ECO:0007669"/>
    <property type="project" value="UniProtKB-SubCell"/>
</dbReference>
<dbReference type="GO" id="GO:0007200">
    <property type="term" value="P:phospholipase C-activating G protein-coupled receptor signaling pathway"/>
    <property type="evidence" value="ECO:0007669"/>
    <property type="project" value="TreeGrafter"/>
</dbReference>
<dbReference type="PROSITE" id="PS50081">
    <property type="entry name" value="ZF_DAG_PE_2"/>
    <property type="match status" value="1"/>
</dbReference>
<evidence type="ECO:0000256" key="2">
    <source>
        <dbReference type="ARBA" id="ARBA00022833"/>
    </source>
</evidence>